<dbReference type="Proteomes" id="UP000265520">
    <property type="component" value="Unassembled WGS sequence"/>
</dbReference>
<proteinExistence type="predicted"/>
<protein>
    <submittedName>
        <fullName evidence="2">Uncharacterized protein</fullName>
    </submittedName>
</protein>
<sequence length="34" mass="3714">ESNSCSSERSVLGGVHSPQGKRTPVEFGREVRKI</sequence>
<name>A0A392TSJ3_9FABA</name>
<reference evidence="2 3" key="1">
    <citation type="journal article" date="2018" name="Front. Plant Sci.">
        <title>Red Clover (Trifolium pratense) and Zigzag Clover (T. medium) - A Picture of Genomic Similarities and Differences.</title>
        <authorList>
            <person name="Dluhosova J."/>
            <person name="Istvanek J."/>
            <person name="Nedelnik J."/>
            <person name="Repkova J."/>
        </authorList>
    </citation>
    <scope>NUCLEOTIDE SEQUENCE [LARGE SCALE GENOMIC DNA]</scope>
    <source>
        <strain evidence="3">cv. 10/8</strain>
        <tissue evidence="2">Leaf</tissue>
    </source>
</reference>
<evidence type="ECO:0000256" key="1">
    <source>
        <dbReference type="SAM" id="MobiDB-lite"/>
    </source>
</evidence>
<feature type="region of interest" description="Disordered" evidence="1">
    <location>
        <begin position="1"/>
        <end position="34"/>
    </location>
</feature>
<feature type="non-terminal residue" evidence="2">
    <location>
        <position position="1"/>
    </location>
</feature>
<dbReference type="AlphaFoldDB" id="A0A392TSJ3"/>
<accession>A0A392TSJ3</accession>
<dbReference type="EMBL" id="LXQA010647672">
    <property type="protein sequence ID" value="MCI64022.1"/>
    <property type="molecule type" value="Genomic_DNA"/>
</dbReference>
<evidence type="ECO:0000313" key="3">
    <source>
        <dbReference type="Proteomes" id="UP000265520"/>
    </source>
</evidence>
<evidence type="ECO:0000313" key="2">
    <source>
        <dbReference type="EMBL" id="MCI64022.1"/>
    </source>
</evidence>
<comment type="caution">
    <text evidence="2">The sequence shown here is derived from an EMBL/GenBank/DDBJ whole genome shotgun (WGS) entry which is preliminary data.</text>
</comment>
<feature type="compositionally biased region" description="Basic and acidic residues" evidence="1">
    <location>
        <begin position="23"/>
        <end position="34"/>
    </location>
</feature>
<keyword evidence="3" id="KW-1185">Reference proteome</keyword>
<organism evidence="2 3">
    <name type="scientific">Trifolium medium</name>
    <dbReference type="NCBI Taxonomy" id="97028"/>
    <lineage>
        <taxon>Eukaryota</taxon>
        <taxon>Viridiplantae</taxon>
        <taxon>Streptophyta</taxon>
        <taxon>Embryophyta</taxon>
        <taxon>Tracheophyta</taxon>
        <taxon>Spermatophyta</taxon>
        <taxon>Magnoliopsida</taxon>
        <taxon>eudicotyledons</taxon>
        <taxon>Gunneridae</taxon>
        <taxon>Pentapetalae</taxon>
        <taxon>rosids</taxon>
        <taxon>fabids</taxon>
        <taxon>Fabales</taxon>
        <taxon>Fabaceae</taxon>
        <taxon>Papilionoideae</taxon>
        <taxon>50 kb inversion clade</taxon>
        <taxon>NPAAA clade</taxon>
        <taxon>Hologalegina</taxon>
        <taxon>IRL clade</taxon>
        <taxon>Trifolieae</taxon>
        <taxon>Trifolium</taxon>
    </lineage>
</organism>